<dbReference type="Proteomes" id="UP000305948">
    <property type="component" value="Unassembled WGS sequence"/>
</dbReference>
<name>A0A5C3MT34_9AGAM</name>
<keyword evidence="2" id="KW-1185">Reference proteome</keyword>
<sequence>MSGSHALAPTSPLMAPLTSAFKLPLTSSWVGASSSQEASGLRESTKLGSSFDPTMILKERLTSLPKLLILTIRPVFEVDIRAIITPSTNLDASIGLGYKSPGRDLFFPPRQDRDQQVPVEKKQTPLRVAVAKGGAGQIEAHVIPKVTLGISALGGLAEAFVYWDVDGSSSLSVTPSWSETCVDLKAAVRLELGAVGNLPGIGNDGNGTYVQINNELARWDWDLYQDCIADQNHLGDGPMVPVSAQIVLGGGDLFGQENAPTLDSDGISGQLQCLPAGTLGPQEVLDRILNGTN</sequence>
<evidence type="ECO:0000313" key="2">
    <source>
        <dbReference type="Proteomes" id="UP000305948"/>
    </source>
</evidence>
<reference evidence="1 2" key="1">
    <citation type="journal article" date="2019" name="Nat. Ecol. Evol.">
        <title>Megaphylogeny resolves global patterns of mushroom evolution.</title>
        <authorList>
            <person name="Varga T."/>
            <person name="Krizsan K."/>
            <person name="Foldi C."/>
            <person name="Dima B."/>
            <person name="Sanchez-Garcia M."/>
            <person name="Sanchez-Ramirez S."/>
            <person name="Szollosi G.J."/>
            <person name="Szarkandi J.G."/>
            <person name="Papp V."/>
            <person name="Albert L."/>
            <person name="Andreopoulos W."/>
            <person name="Angelini C."/>
            <person name="Antonin V."/>
            <person name="Barry K.W."/>
            <person name="Bougher N.L."/>
            <person name="Buchanan P."/>
            <person name="Buyck B."/>
            <person name="Bense V."/>
            <person name="Catcheside P."/>
            <person name="Chovatia M."/>
            <person name="Cooper J."/>
            <person name="Damon W."/>
            <person name="Desjardin D."/>
            <person name="Finy P."/>
            <person name="Geml J."/>
            <person name="Haridas S."/>
            <person name="Hughes K."/>
            <person name="Justo A."/>
            <person name="Karasinski D."/>
            <person name="Kautmanova I."/>
            <person name="Kiss B."/>
            <person name="Kocsube S."/>
            <person name="Kotiranta H."/>
            <person name="LaButti K.M."/>
            <person name="Lechner B.E."/>
            <person name="Liimatainen K."/>
            <person name="Lipzen A."/>
            <person name="Lukacs Z."/>
            <person name="Mihaltcheva S."/>
            <person name="Morgado L.N."/>
            <person name="Niskanen T."/>
            <person name="Noordeloos M.E."/>
            <person name="Ohm R.A."/>
            <person name="Ortiz-Santana B."/>
            <person name="Ovrebo C."/>
            <person name="Racz N."/>
            <person name="Riley R."/>
            <person name="Savchenko A."/>
            <person name="Shiryaev A."/>
            <person name="Soop K."/>
            <person name="Spirin V."/>
            <person name="Szebenyi C."/>
            <person name="Tomsovsky M."/>
            <person name="Tulloss R.E."/>
            <person name="Uehling J."/>
            <person name="Grigoriev I.V."/>
            <person name="Vagvolgyi C."/>
            <person name="Papp T."/>
            <person name="Martin F.M."/>
            <person name="Miettinen O."/>
            <person name="Hibbett D.S."/>
            <person name="Nagy L.G."/>
        </authorList>
    </citation>
    <scope>NUCLEOTIDE SEQUENCE [LARGE SCALE GENOMIC DNA]</scope>
    <source>
        <strain evidence="1 2">OMC1185</strain>
    </source>
</reference>
<protein>
    <submittedName>
        <fullName evidence="1">Uncharacterized protein</fullName>
    </submittedName>
</protein>
<gene>
    <name evidence="1" type="ORF">OE88DRAFT_600240</name>
</gene>
<dbReference type="STRING" id="5364.A0A5C3MT34"/>
<dbReference type="OrthoDB" id="3070504at2759"/>
<organism evidence="1 2">
    <name type="scientific">Heliocybe sulcata</name>
    <dbReference type="NCBI Taxonomy" id="5364"/>
    <lineage>
        <taxon>Eukaryota</taxon>
        <taxon>Fungi</taxon>
        <taxon>Dikarya</taxon>
        <taxon>Basidiomycota</taxon>
        <taxon>Agaricomycotina</taxon>
        <taxon>Agaricomycetes</taxon>
        <taxon>Gloeophyllales</taxon>
        <taxon>Gloeophyllaceae</taxon>
        <taxon>Heliocybe</taxon>
    </lineage>
</organism>
<accession>A0A5C3MT34</accession>
<evidence type="ECO:0000313" key="1">
    <source>
        <dbReference type="EMBL" id="TFK48073.1"/>
    </source>
</evidence>
<dbReference type="EMBL" id="ML213521">
    <property type="protein sequence ID" value="TFK48073.1"/>
    <property type="molecule type" value="Genomic_DNA"/>
</dbReference>
<dbReference type="AlphaFoldDB" id="A0A5C3MT34"/>
<proteinExistence type="predicted"/>